<reference evidence="1" key="1">
    <citation type="submission" date="2022-02" db="EMBL/GenBank/DDBJ databases">
        <title>Plant Genome Project.</title>
        <authorList>
            <person name="Zhang R.-G."/>
        </authorList>
    </citation>
    <scope>NUCLEOTIDE SEQUENCE</scope>
    <source>
        <strain evidence="1">AT1</strain>
    </source>
</reference>
<protein>
    <submittedName>
        <fullName evidence="1">Uncharacterized protein</fullName>
    </submittedName>
</protein>
<comment type="caution">
    <text evidence="1">The sequence shown here is derived from an EMBL/GenBank/DDBJ whole genome shotgun (WGS) entry which is preliminary data.</text>
</comment>
<evidence type="ECO:0000313" key="1">
    <source>
        <dbReference type="EMBL" id="KAI8559756.1"/>
    </source>
</evidence>
<dbReference type="Proteomes" id="UP001062846">
    <property type="component" value="Chromosome 4"/>
</dbReference>
<gene>
    <name evidence="1" type="ORF">RHMOL_Rhmol04G0199100</name>
</gene>
<organism evidence="1 2">
    <name type="scientific">Rhododendron molle</name>
    <name type="common">Chinese azalea</name>
    <name type="synonym">Azalea mollis</name>
    <dbReference type="NCBI Taxonomy" id="49168"/>
    <lineage>
        <taxon>Eukaryota</taxon>
        <taxon>Viridiplantae</taxon>
        <taxon>Streptophyta</taxon>
        <taxon>Embryophyta</taxon>
        <taxon>Tracheophyta</taxon>
        <taxon>Spermatophyta</taxon>
        <taxon>Magnoliopsida</taxon>
        <taxon>eudicotyledons</taxon>
        <taxon>Gunneridae</taxon>
        <taxon>Pentapetalae</taxon>
        <taxon>asterids</taxon>
        <taxon>Ericales</taxon>
        <taxon>Ericaceae</taxon>
        <taxon>Ericoideae</taxon>
        <taxon>Rhodoreae</taxon>
        <taxon>Rhododendron</taxon>
    </lineage>
</organism>
<keyword evidence="2" id="KW-1185">Reference proteome</keyword>
<accession>A0ACC0P3L1</accession>
<proteinExistence type="predicted"/>
<dbReference type="EMBL" id="CM046391">
    <property type="protein sequence ID" value="KAI8559756.1"/>
    <property type="molecule type" value="Genomic_DNA"/>
</dbReference>
<sequence>MGGLVACSFVIVVLVRLGLGFWGKMGLGNRSGVVRRRDKSLGEREVVVATKRDARDGEIMVLENSPTVVRGVGSEEMWESRLRRVDEEMLLSWWPVSLPAPVLIDEKEQY</sequence>
<name>A0ACC0P3L1_RHOML</name>
<evidence type="ECO:0000313" key="2">
    <source>
        <dbReference type="Proteomes" id="UP001062846"/>
    </source>
</evidence>